<dbReference type="AlphaFoldDB" id="A0A173VYT8"/>
<protein>
    <submittedName>
        <fullName evidence="1">Uncharacterized protein</fullName>
    </submittedName>
</protein>
<accession>A0A173VYT8</accession>
<name>A0A173VYT8_PARDI</name>
<gene>
    <name evidence="1" type="ORF">ERS852429_03972</name>
</gene>
<sequence>MNKLKKLTKVILNQQGKVLPKEQMMKILGGGSYACMVDGQLCCFIGASDINSCTTLCKSYYGERAGCS</sequence>
<organism evidence="1 2">
    <name type="scientific">Parabacteroides distasonis</name>
    <dbReference type="NCBI Taxonomy" id="823"/>
    <lineage>
        <taxon>Bacteria</taxon>
        <taxon>Pseudomonadati</taxon>
        <taxon>Bacteroidota</taxon>
        <taxon>Bacteroidia</taxon>
        <taxon>Bacteroidales</taxon>
        <taxon>Tannerellaceae</taxon>
        <taxon>Parabacteroides</taxon>
    </lineage>
</organism>
<dbReference type="RefSeq" id="WP_081033120.1">
    <property type="nucleotide sequence ID" value="NZ_CYXP01000011.1"/>
</dbReference>
<reference evidence="1 2" key="1">
    <citation type="submission" date="2015-09" db="EMBL/GenBank/DDBJ databases">
        <authorList>
            <consortium name="Pathogen Informatics"/>
        </authorList>
    </citation>
    <scope>NUCLEOTIDE SEQUENCE [LARGE SCALE GENOMIC DNA]</scope>
    <source>
        <strain evidence="1 2">2789STDY5608872</strain>
    </source>
</reference>
<evidence type="ECO:0000313" key="2">
    <source>
        <dbReference type="Proteomes" id="UP000095591"/>
    </source>
</evidence>
<proteinExistence type="predicted"/>
<evidence type="ECO:0000313" key="1">
    <source>
        <dbReference type="EMBL" id="CUN32254.1"/>
    </source>
</evidence>
<dbReference type="Proteomes" id="UP000095591">
    <property type="component" value="Unassembled WGS sequence"/>
</dbReference>
<dbReference type="EMBL" id="CYXP01000011">
    <property type="protein sequence ID" value="CUN32254.1"/>
    <property type="molecule type" value="Genomic_DNA"/>
</dbReference>